<dbReference type="Gene3D" id="1.25.40.10">
    <property type="entry name" value="Tetratricopeptide repeat domain"/>
    <property type="match status" value="1"/>
</dbReference>
<dbReference type="AlphaFoldDB" id="A0A0H5QTL9"/>
<feature type="non-terminal residue" evidence="1">
    <location>
        <position position="126"/>
    </location>
</feature>
<accession>A0A0H5QTL9</accession>
<organism evidence="1">
    <name type="scientific">Spongospora subterranea</name>
    <dbReference type="NCBI Taxonomy" id="70186"/>
    <lineage>
        <taxon>Eukaryota</taxon>
        <taxon>Sar</taxon>
        <taxon>Rhizaria</taxon>
        <taxon>Endomyxa</taxon>
        <taxon>Phytomyxea</taxon>
        <taxon>Plasmodiophorida</taxon>
        <taxon>Plasmodiophoridae</taxon>
        <taxon>Spongospora</taxon>
    </lineage>
</organism>
<sequence>MRSQRTFLIHINKGFRRRSVRANALLGLAPQEQTFAIFKKMLTKKVLPDVRSFSVMFDRCRDESELSHLLELLSQQKMRPDIVACTAMVRSVNRIRGAEQAFKMFEEIDRWCVKPDNILFSTNNRA</sequence>
<protein>
    <recommendedName>
        <fullName evidence="2">Pentacotripeptide-repeat region of PRORP domain-containing protein</fullName>
    </recommendedName>
</protein>
<proteinExistence type="predicted"/>
<evidence type="ECO:0000313" key="1">
    <source>
        <dbReference type="EMBL" id="CRZ05333.1"/>
    </source>
</evidence>
<dbReference type="EMBL" id="HACM01004891">
    <property type="protein sequence ID" value="CRZ05333.1"/>
    <property type="molecule type" value="Transcribed_RNA"/>
</dbReference>
<evidence type="ECO:0008006" key="2">
    <source>
        <dbReference type="Google" id="ProtNLM"/>
    </source>
</evidence>
<name>A0A0H5QTL9_9EUKA</name>
<reference evidence="1" key="1">
    <citation type="submission" date="2015-04" db="EMBL/GenBank/DDBJ databases">
        <title>The genome sequence of the plant pathogenic Rhizarian Plasmodiophora brassicae reveals insights in its biotrophic life cycle and the origin of chitin synthesis.</title>
        <authorList>
            <person name="Schwelm A."/>
            <person name="Fogelqvist J."/>
            <person name="Knaust A."/>
            <person name="Julke S."/>
            <person name="Lilja T."/>
            <person name="Dhandapani V."/>
            <person name="Bonilla-Rosso G."/>
            <person name="Karlsson M."/>
            <person name="Shevchenko A."/>
            <person name="Choi S.R."/>
            <person name="Kim H.G."/>
            <person name="Park J.Y."/>
            <person name="Lim Y.P."/>
            <person name="Ludwig-Muller J."/>
            <person name="Dixelius C."/>
        </authorList>
    </citation>
    <scope>NUCLEOTIDE SEQUENCE</scope>
    <source>
        <tissue evidence="1">Potato root galls</tissue>
    </source>
</reference>
<dbReference type="InterPro" id="IPR011990">
    <property type="entry name" value="TPR-like_helical_dom_sf"/>
</dbReference>